<dbReference type="Pfam" id="PF08310">
    <property type="entry name" value="LGFP"/>
    <property type="match status" value="1"/>
</dbReference>
<organism evidence="1 2">
    <name type="scientific">Lophium mytilinum</name>
    <dbReference type="NCBI Taxonomy" id="390894"/>
    <lineage>
        <taxon>Eukaryota</taxon>
        <taxon>Fungi</taxon>
        <taxon>Dikarya</taxon>
        <taxon>Ascomycota</taxon>
        <taxon>Pezizomycotina</taxon>
        <taxon>Dothideomycetes</taxon>
        <taxon>Pleosporomycetidae</taxon>
        <taxon>Mytilinidiales</taxon>
        <taxon>Mytilinidiaceae</taxon>
        <taxon>Lophium</taxon>
    </lineage>
</organism>
<keyword evidence="2" id="KW-1185">Reference proteome</keyword>
<gene>
    <name evidence="1" type="ORF">BU16DRAFT_260606</name>
</gene>
<evidence type="ECO:0000313" key="1">
    <source>
        <dbReference type="EMBL" id="KAF2500875.1"/>
    </source>
</evidence>
<dbReference type="Proteomes" id="UP000799750">
    <property type="component" value="Unassembled WGS sequence"/>
</dbReference>
<sequence length="328" mass="36712">MSFSGAIAAVKVELGIRDKLKLEVDKQRNVPQWFITTKLETMRSLFNLGYPLGPAVSKDSTWIQQYRQGAISFHYSLREAAFEMHGDLWDAYKNLPEHIKVGLSYQDSDENAWTEANNRVGRSIELNNGTVEWSQATGGHAILGQIWKDRSNDGLVVKWGFPLESQKSEDGFIAQGGVSQRFQLGTWYLKRGLPHAIGVYGAIDDALRAVGSVSKLGYPLRTEEKVPGVKVNFFGVEGVEMDVRKQDFETGTAIFWSFITGAHVVFRDFKAKYLAIGGPPGVLGLPTTDQVSLPLDTDVQQPKPRWAQGFQRGIIVWNPYTNEVQVFR</sequence>
<protein>
    <submittedName>
        <fullName evidence="1">Uncharacterized protein</fullName>
    </submittedName>
</protein>
<dbReference type="EMBL" id="MU004183">
    <property type="protein sequence ID" value="KAF2500875.1"/>
    <property type="molecule type" value="Genomic_DNA"/>
</dbReference>
<dbReference type="AlphaFoldDB" id="A0A6A6R7U9"/>
<accession>A0A6A6R7U9</accession>
<name>A0A6A6R7U9_9PEZI</name>
<dbReference type="OrthoDB" id="3757590at2759"/>
<reference evidence="1" key="1">
    <citation type="journal article" date="2020" name="Stud. Mycol.">
        <title>101 Dothideomycetes genomes: a test case for predicting lifestyles and emergence of pathogens.</title>
        <authorList>
            <person name="Haridas S."/>
            <person name="Albert R."/>
            <person name="Binder M."/>
            <person name="Bloem J."/>
            <person name="Labutti K."/>
            <person name="Salamov A."/>
            <person name="Andreopoulos B."/>
            <person name="Baker S."/>
            <person name="Barry K."/>
            <person name="Bills G."/>
            <person name="Bluhm B."/>
            <person name="Cannon C."/>
            <person name="Castanera R."/>
            <person name="Culley D."/>
            <person name="Daum C."/>
            <person name="Ezra D."/>
            <person name="Gonzalez J."/>
            <person name="Henrissat B."/>
            <person name="Kuo A."/>
            <person name="Liang C."/>
            <person name="Lipzen A."/>
            <person name="Lutzoni F."/>
            <person name="Magnuson J."/>
            <person name="Mondo S."/>
            <person name="Nolan M."/>
            <person name="Ohm R."/>
            <person name="Pangilinan J."/>
            <person name="Park H.-J."/>
            <person name="Ramirez L."/>
            <person name="Alfaro M."/>
            <person name="Sun H."/>
            <person name="Tritt A."/>
            <person name="Yoshinaga Y."/>
            <person name="Zwiers L.-H."/>
            <person name="Turgeon B."/>
            <person name="Goodwin S."/>
            <person name="Spatafora J."/>
            <person name="Crous P."/>
            <person name="Grigoriev I."/>
        </authorList>
    </citation>
    <scope>NUCLEOTIDE SEQUENCE</scope>
    <source>
        <strain evidence="1">CBS 269.34</strain>
    </source>
</reference>
<dbReference type="InterPro" id="IPR013207">
    <property type="entry name" value="LGFP"/>
</dbReference>
<proteinExistence type="predicted"/>
<evidence type="ECO:0000313" key="2">
    <source>
        <dbReference type="Proteomes" id="UP000799750"/>
    </source>
</evidence>